<dbReference type="Pfam" id="PF13302">
    <property type="entry name" value="Acetyltransf_3"/>
    <property type="match status" value="1"/>
</dbReference>
<dbReference type="InterPro" id="IPR000182">
    <property type="entry name" value="GNAT_dom"/>
</dbReference>
<dbReference type="InterPro" id="IPR016181">
    <property type="entry name" value="Acyl_CoA_acyltransferase"/>
</dbReference>
<keyword evidence="4" id="KW-1185">Reference proteome</keyword>
<protein>
    <recommendedName>
        <fullName evidence="2">N-acetyltransferase domain-containing protein</fullName>
    </recommendedName>
</protein>
<sequence length="207" mass="22959">MDDPAHPTRREAHRIETQRLVIRTAAPGDASNIAALRGNPENNPYEGADSGDPEVYKGRIAKWQKASTEARYAFLVILLRDSGRLIGFGGYNAFNWISPSGGQTEGEKDVLEVDIGAQIDHGYWRKGYAREAFVAMVDYAFYDLGAVQVSCDTNTSNEPWRGLMRSVGLGTKEERQVNPEGHPAAGQTCLVWRFTRKDLEAEKAVKN</sequence>
<gene>
    <name evidence="3" type="ORF">Daus18300_013765</name>
</gene>
<evidence type="ECO:0000259" key="2">
    <source>
        <dbReference type="Pfam" id="PF13302"/>
    </source>
</evidence>
<dbReference type="InterPro" id="IPR051531">
    <property type="entry name" value="N-acetyltransferase"/>
</dbReference>
<dbReference type="SUPFAM" id="SSF55729">
    <property type="entry name" value="Acyl-CoA N-acyltransferases (Nat)"/>
    <property type="match status" value="1"/>
</dbReference>
<evidence type="ECO:0000256" key="1">
    <source>
        <dbReference type="SAM" id="MobiDB-lite"/>
    </source>
</evidence>
<comment type="caution">
    <text evidence="3">The sequence shown here is derived from an EMBL/GenBank/DDBJ whole genome shotgun (WGS) entry which is preliminary data.</text>
</comment>
<evidence type="ECO:0000313" key="3">
    <source>
        <dbReference type="EMBL" id="KAL1847962.1"/>
    </source>
</evidence>
<dbReference type="Proteomes" id="UP001583177">
    <property type="component" value="Unassembled WGS sequence"/>
</dbReference>
<evidence type="ECO:0000313" key="4">
    <source>
        <dbReference type="Proteomes" id="UP001583177"/>
    </source>
</evidence>
<reference evidence="3 4" key="1">
    <citation type="journal article" date="2024" name="IMA Fungus">
        <title>IMA Genome - F19 : A genome assembly and annotation guide to empower mycologists, including annotated draft genome sequences of Ceratocystis pirilliformis, Diaporthe australafricana, Fusarium ophioides, Paecilomyces lecythidis, and Sporothrix stenoceras.</title>
        <authorList>
            <person name="Aylward J."/>
            <person name="Wilson A.M."/>
            <person name="Visagie C.M."/>
            <person name="Spraker J."/>
            <person name="Barnes I."/>
            <person name="Buitendag C."/>
            <person name="Ceriani C."/>
            <person name="Del Mar Angel L."/>
            <person name="du Plessis D."/>
            <person name="Fuchs T."/>
            <person name="Gasser K."/>
            <person name="Kramer D."/>
            <person name="Li W."/>
            <person name="Munsamy K."/>
            <person name="Piso A."/>
            <person name="Price J.L."/>
            <person name="Sonnekus B."/>
            <person name="Thomas C."/>
            <person name="van der Nest A."/>
            <person name="van Dijk A."/>
            <person name="van Heerden A."/>
            <person name="van Vuuren N."/>
            <person name="Yilmaz N."/>
            <person name="Duong T.A."/>
            <person name="van der Merwe N.A."/>
            <person name="Wingfield M.J."/>
            <person name="Wingfield B.D."/>
        </authorList>
    </citation>
    <scope>NUCLEOTIDE SEQUENCE [LARGE SCALE GENOMIC DNA]</scope>
    <source>
        <strain evidence="3 4">CMW 18300</strain>
    </source>
</reference>
<dbReference type="Gene3D" id="3.40.630.30">
    <property type="match status" value="1"/>
</dbReference>
<feature type="region of interest" description="Disordered" evidence="1">
    <location>
        <begin position="31"/>
        <end position="51"/>
    </location>
</feature>
<accession>A0ABR3VXS6</accession>
<dbReference type="PANTHER" id="PTHR43792:SF1">
    <property type="entry name" value="N-ACETYLTRANSFERASE DOMAIN-CONTAINING PROTEIN"/>
    <property type="match status" value="1"/>
</dbReference>
<organism evidence="3 4">
    <name type="scientific">Diaporthe australafricana</name>
    <dbReference type="NCBI Taxonomy" id="127596"/>
    <lineage>
        <taxon>Eukaryota</taxon>
        <taxon>Fungi</taxon>
        <taxon>Dikarya</taxon>
        <taxon>Ascomycota</taxon>
        <taxon>Pezizomycotina</taxon>
        <taxon>Sordariomycetes</taxon>
        <taxon>Sordariomycetidae</taxon>
        <taxon>Diaporthales</taxon>
        <taxon>Diaporthaceae</taxon>
        <taxon>Diaporthe</taxon>
    </lineage>
</organism>
<name>A0ABR3VXS6_9PEZI</name>
<proteinExistence type="predicted"/>
<dbReference type="EMBL" id="JAWRVE010000229">
    <property type="protein sequence ID" value="KAL1847962.1"/>
    <property type="molecule type" value="Genomic_DNA"/>
</dbReference>
<dbReference type="PANTHER" id="PTHR43792">
    <property type="entry name" value="GNAT FAMILY, PUTATIVE (AFU_ORTHOLOGUE AFUA_3G00765)-RELATED-RELATED"/>
    <property type="match status" value="1"/>
</dbReference>
<feature type="domain" description="N-acetyltransferase" evidence="2">
    <location>
        <begin position="19"/>
        <end position="169"/>
    </location>
</feature>